<evidence type="ECO:0000313" key="9">
    <source>
        <dbReference type="Proteomes" id="UP000469346"/>
    </source>
</evidence>
<dbReference type="InterPro" id="IPR020546">
    <property type="entry name" value="ATP_synth_F1_dsu/esu_N"/>
</dbReference>
<comment type="subcellular location">
    <subcellularLocation>
        <location evidence="1">Endomembrane system</location>
        <topology evidence="1">Peripheral membrane protein</topology>
    </subcellularLocation>
</comment>
<dbReference type="InterPro" id="IPR024037">
    <property type="entry name" value="Alt_ATP_synth_F1_esu"/>
</dbReference>
<feature type="domain" description="ATP synthase F1 complex delta/epsilon subunit N-terminal" evidence="7">
    <location>
        <begin position="1"/>
        <end position="82"/>
    </location>
</feature>
<dbReference type="GO" id="GO:0045259">
    <property type="term" value="C:proton-transporting ATP synthase complex"/>
    <property type="evidence" value="ECO:0007669"/>
    <property type="project" value="UniProtKB-KW"/>
</dbReference>
<evidence type="ECO:0000256" key="5">
    <source>
        <dbReference type="ARBA" id="ARBA00023136"/>
    </source>
</evidence>
<dbReference type="NCBIfam" id="NF004871">
    <property type="entry name" value="PRK06228.1"/>
    <property type="match status" value="1"/>
</dbReference>
<dbReference type="AlphaFoldDB" id="A0A6N9TPF2"/>
<comment type="similarity">
    <text evidence="2">Belongs to the ATPase epsilon chain family.</text>
</comment>
<keyword evidence="9" id="KW-1185">Reference proteome</keyword>
<evidence type="ECO:0000256" key="4">
    <source>
        <dbReference type="ARBA" id="ARBA00023065"/>
    </source>
</evidence>
<accession>A0A6N9TPF2</accession>
<dbReference type="InterPro" id="IPR001469">
    <property type="entry name" value="ATP_synth_F1_dsu/esu"/>
</dbReference>
<dbReference type="GO" id="GO:0012505">
    <property type="term" value="C:endomembrane system"/>
    <property type="evidence" value="ECO:0007669"/>
    <property type="project" value="UniProtKB-SubCell"/>
</dbReference>
<keyword evidence="3" id="KW-0813">Transport</keyword>
<reference evidence="8 9" key="1">
    <citation type="submission" date="2020-02" db="EMBL/GenBank/DDBJ databases">
        <title>Comparative genomics of sulfur disproportionating microorganisms.</title>
        <authorList>
            <person name="Ward L.M."/>
            <person name="Bertran E."/>
            <person name="Johnston D.T."/>
        </authorList>
    </citation>
    <scope>NUCLEOTIDE SEQUENCE [LARGE SCALE GENOMIC DNA]</scope>
    <source>
        <strain evidence="8 9">DSM 100025</strain>
    </source>
</reference>
<dbReference type="GO" id="GO:0046933">
    <property type="term" value="F:proton-transporting ATP synthase activity, rotational mechanism"/>
    <property type="evidence" value="ECO:0007669"/>
    <property type="project" value="InterPro"/>
</dbReference>
<dbReference type="NCBIfam" id="TIGR03166">
    <property type="entry name" value="alt_F1F0_F1_eps"/>
    <property type="match status" value="1"/>
</dbReference>
<evidence type="ECO:0000259" key="7">
    <source>
        <dbReference type="Pfam" id="PF02823"/>
    </source>
</evidence>
<evidence type="ECO:0000256" key="2">
    <source>
        <dbReference type="ARBA" id="ARBA00005712"/>
    </source>
</evidence>
<dbReference type="Pfam" id="PF02823">
    <property type="entry name" value="ATP-synt_DE_N"/>
    <property type="match status" value="1"/>
</dbReference>
<keyword evidence="6" id="KW-0066">ATP synthesis</keyword>
<gene>
    <name evidence="8" type="ORF">G3N55_01945</name>
</gene>
<evidence type="ECO:0000313" key="8">
    <source>
        <dbReference type="EMBL" id="NDY41614.1"/>
    </source>
</evidence>
<keyword evidence="6" id="KW-0139">CF(1)</keyword>
<name>A0A6N9TPF2_DISTH</name>
<dbReference type="Gene3D" id="2.60.15.10">
    <property type="entry name" value="F0F1 ATP synthase delta/epsilon subunit, N-terminal"/>
    <property type="match status" value="1"/>
</dbReference>
<protein>
    <submittedName>
        <fullName evidence="8">F0F1 ATP synthase subunit epsilon</fullName>
    </submittedName>
</protein>
<keyword evidence="4" id="KW-0406">Ion transport</keyword>
<sequence>MRLLLLLPTGVLLDRGVRKVVAEGAGGAFCLLPRHVDFVSALVPGILAYVPGGEDTAERFVAVDEGILVKCGREVRVSTRNAVAGPDLAGLRAAVERRLRRLDERERAARGALARLETGVVRRFMDLGRRL</sequence>
<dbReference type="InterPro" id="IPR036771">
    <property type="entry name" value="ATPsynth_dsu/esu_N"/>
</dbReference>
<dbReference type="SUPFAM" id="SSF51344">
    <property type="entry name" value="Epsilon subunit of F1F0-ATP synthase N-terminal domain"/>
    <property type="match status" value="1"/>
</dbReference>
<evidence type="ECO:0000256" key="6">
    <source>
        <dbReference type="ARBA" id="ARBA00023196"/>
    </source>
</evidence>
<proteinExistence type="inferred from homology"/>
<evidence type="ECO:0000256" key="3">
    <source>
        <dbReference type="ARBA" id="ARBA00022448"/>
    </source>
</evidence>
<evidence type="ECO:0000256" key="1">
    <source>
        <dbReference type="ARBA" id="ARBA00004184"/>
    </source>
</evidence>
<comment type="caution">
    <text evidence="8">The sequence shown here is derived from an EMBL/GenBank/DDBJ whole genome shotgun (WGS) entry which is preliminary data.</text>
</comment>
<dbReference type="Proteomes" id="UP000469346">
    <property type="component" value="Unassembled WGS sequence"/>
</dbReference>
<dbReference type="CDD" id="cd12152">
    <property type="entry name" value="F1-ATPase_delta"/>
    <property type="match status" value="1"/>
</dbReference>
<dbReference type="EMBL" id="JAAGRR010000011">
    <property type="protein sequence ID" value="NDY41614.1"/>
    <property type="molecule type" value="Genomic_DNA"/>
</dbReference>
<keyword evidence="5" id="KW-0472">Membrane</keyword>
<organism evidence="8 9">
    <name type="scientific">Dissulfurirhabdus thermomarina</name>
    <dbReference type="NCBI Taxonomy" id="1765737"/>
    <lineage>
        <taxon>Bacteria</taxon>
        <taxon>Deltaproteobacteria</taxon>
        <taxon>Dissulfurirhabdaceae</taxon>
        <taxon>Dissulfurirhabdus</taxon>
    </lineage>
</organism>